<evidence type="ECO:0000256" key="1">
    <source>
        <dbReference type="SAM" id="MobiDB-lite"/>
    </source>
</evidence>
<dbReference type="EMBL" id="CADCWA010000186">
    <property type="protein sequence ID" value="CAA9531630.1"/>
    <property type="molecule type" value="Genomic_DNA"/>
</dbReference>
<feature type="region of interest" description="Disordered" evidence="1">
    <location>
        <begin position="596"/>
        <end position="648"/>
    </location>
</feature>
<protein>
    <recommendedName>
        <fullName evidence="3">VIT domain-containing protein</fullName>
    </recommendedName>
</protein>
<dbReference type="InterPro" id="IPR013694">
    <property type="entry name" value="VIT"/>
</dbReference>
<organism evidence="4">
    <name type="scientific">uncultured Sphingomonas sp</name>
    <dbReference type="NCBI Taxonomy" id="158754"/>
    <lineage>
        <taxon>Bacteria</taxon>
        <taxon>Pseudomonadati</taxon>
        <taxon>Pseudomonadota</taxon>
        <taxon>Alphaproteobacteria</taxon>
        <taxon>Sphingomonadales</taxon>
        <taxon>Sphingomonadaceae</taxon>
        <taxon>Sphingomonas</taxon>
        <taxon>environmental samples</taxon>
    </lineage>
</organism>
<sequence>MRVYLLAACIGLAALSATAGAKSAQPVIPRDAISASTARNPSVLAYEGGVRSEATERSLDIRRMDLRVNVRGAVAVSEMNLWVHAASAETVEGHVRIALPAGTVVTGYALDVDGTIVDGSLVEAARAEAAYERQVRGQVDPGLAKIDAGGAFTTRVFPIDRGKGRRLRLRFVTPVANGYRLPLDLASPVDGWAVVVSGDGAQARLGGRGLQQRGRDAVLTGTRAIRGDLVIDPPRGPEALASLHSTGETYWQLSGPMPKAQRRTGGTMRIYWDRSRSRRDQDHAAELRQVRDAARALAPERIEWVAFSSGAPERTTLANAAEIDRRVGALRYAGATSYAVLAFAPPADTCVLVSDGQATLDEGRLAPLPCRLFAIAPAEGSNVARLTSLAQASGGQFVAADRGEVDWHAPAIEQVLDASGTPLRFVTLGSSPDRWTVAVKAPPSGPVRVMIGGAAVQREPVAAPLRFDGEGAILARAQLAALEGTADRPAFVELSRRYSIASPTLSFVVLERPEDYVRNGIEPPRGYKRHSEWAELKLAEDANRKAAEQNRFAQLLKDWNEQVAWYETRFDLTARPPQRNGKGQPAPSVIAAPAPAIAQTPGTPTCPDGSSRGAAASCPAPPPPPPPPPPAPAPAPAYERDDEYEPEGAQEVVVTANRTPAESPGSNSRDLLVSVAAWRPERDYLDAYDKAPGAFDHIYPDWEKKAGGVPSFYLDTADWLYRQQRLAPAEQVLMSALDLPTANQITLGMVAARLERYGLIDMAVGLRERQALLDPDRPQPKRLLALALARRAALGRAGAKADLERAISLLLEIALKPVDGRWKGIDLISMVEANNLLVRLRRLGGDVAVDPRLIRNMASDVRIVIDWSSDATDVDLWVDEPNGERAIYSNPRTRIGGHLSNDMTEGFGPEEYLLRRAATGAYVTRADVYAPDRLDPNGAARVTAHLYRDWGRPTERVESIDFDVRDGEDEEVRIGTLTVERSGEGDEARVRGASSIGAPAVQRRAEPRQ</sequence>
<feature type="signal peptide" evidence="2">
    <location>
        <begin position="1"/>
        <end position="19"/>
    </location>
</feature>
<evidence type="ECO:0000259" key="3">
    <source>
        <dbReference type="PROSITE" id="PS51468"/>
    </source>
</evidence>
<dbReference type="AlphaFoldDB" id="A0A6J4TT77"/>
<accession>A0A6J4TT77</accession>
<feature type="region of interest" description="Disordered" evidence="1">
    <location>
        <begin position="976"/>
        <end position="1009"/>
    </location>
</feature>
<evidence type="ECO:0000256" key="2">
    <source>
        <dbReference type="SAM" id="SignalP"/>
    </source>
</evidence>
<keyword evidence="2" id="KW-0732">Signal</keyword>
<reference evidence="4" key="1">
    <citation type="submission" date="2020-02" db="EMBL/GenBank/DDBJ databases">
        <authorList>
            <person name="Meier V. D."/>
        </authorList>
    </citation>
    <scope>NUCLEOTIDE SEQUENCE</scope>
    <source>
        <strain evidence="4">AVDCRST_MAG31</strain>
    </source>
</reference>
<feature type="compositionally biased region" description="Low complexity" evidence="1">
    <location>
        <begin position="596"/>
        <end position="605"/>
    </location>
</feature>
<dbReference type="Pfam" id="PF08487">
    <property type="entry name" value="VIT"/>
    <property type="match status" value="1"/>
</dbReference>
<feature type="compositionally biased region" description="Basic and acidic residues" evidence="1">
    <location>
        <begin position="981"/>
        <end position="990"/>
    </location>
</feature>
<dbReference type="PROSITE" id="PS51468">
    <property type="entry name" value="VIT"/>
    <property type="match status" value="1"/>
</dbReference>
<feature type="chain" id="PRO_5026989046" description="VIT domain-containing protein" evidence="2">
    <location>
        <begin position="20"/>
        <end position="1009"/>
    </location>
</feature>
<gene>
    <name evidence="4" type="ORF">AVDCRST_MAG31-2447</name>
</gene>
<name>A0A6J4TT77_9SPHN</name>
<feature type="domain" description="VIT" evidence="3">
    <location>
        <begin position="45"/>
        <end position="173"/>
    </location>
</feature>
<proteinExistence type="predicted"/>
<evidence type="ECO:0000313" key="4">
    <source>
        <dbReference type="EMBL" id="CAA9531630.1"/>
    </source>
</evidence>
<feature type="compositionally biased region" description="Pro residues" evidence="1">
    <location>
        <begin position="619"/>
        <end position="635"/>
    </location>
</feature>